<dbReference type="InterPro" id="IPR052538">
    <property type="entry name" value="Flavonoid_dioxygenase-like"/>
</dbReference>
<name>A0ABQ4K3U5_9BACI</name>
<protein>
    <submittedName>
        <fullName evidence="2">Cupin</fullName>
    </submittedName>
</protein>
<evidence type="ECO:0000313" key="2">
    <source>
        <dbReference type="EMBL" id="GIN20425.1"/>
    </source>
</evidence>
<dbReference type="Gene3D" id="2.60.120.10">
    <property type="entry name" value="Jelly Rolls"/>
    <property type="match status" value="1"/>
</dbReference>
<proteinExistence type="predicted"/>
<dbReference type="InterPro" id="IPR011051">
    <property type="entry name" value="RmlC_Cupin_sf"/>
</dbReference>
<dbReference type="PANTHER" id="PTHR43346">
    <property type="entry name" value="LIGAND BINDING DOMAIN PROTEIN, PUTATIVE (AFU_ORTHOLOGUE AFUA_6G14370)-RELATED"/>
    <property type="match status" value="1"/>
</dbReference>
<gene>
    <name evidence="2" type="ORF">J1TS3_15590</name>
</gene>
<feature type="domain" description="Cupin type-2" evidence="1">
    <location>
        <begin position="76"/>
        <end position="149"/>
    </location>
</feature>
<evidence type="ECO:0000259" key="1">
    <source>
        <dbReference type="Pfam" id="PF07883"/>
    </source>
</evidence>
<dbReference type="CDD" id="cd02225">
    <property type="entry name" value="cupin_PA3510-like"/>
    <property type="match status" value="1"/>
</dbReference>
<organism evidence="2 3">
    <name type="scientific">Siminovitchia fordii</name>
    <dbReference type="NCBI Taxonomy" id="254759"/>
    <lineage>
        <taxon>Bacteria</taxon>
        <taxon>Bacillati</taxon>
        <taxon>Bacillota</taxon>
        <taxon>Bacilli</taxon>
        <taxon>Bacillales</taxon>
        <taxon>Bacillaceae</taxon>
        <taxon>Siminovitchia</taxon>
    </lineage>
</organism>
<dbReference type="PANTHER" id="PTHR43346:SF1">
    <property type="entry name" value="QUERCETIN 2,3-DIOXYGENASE-RELATED"/>
    <property type="match status" value="1"/>
</dbReference>
<sequence>MEKEDVEMAKEKFSVEEFEKKYVARLKDRTLDWNVLKFQEEIDPKYKRAQMRYIGRGATANADSNVITAEHFTLSTMVLPPGCVGPLHLHDDVEEVFFILKGQVTALIQEVDCDEVHEIKLNERDCISSPPGVYRGIRNDGEEEALMLVMLGANKPNLPTYPEGSALEELRKQRAAEREAIISK</sequence>
<keyword evidence="3" id="KW-1185">Reference proteome</keyword>
<dbReference type="Pfam" id="PF07883">
    <property type="entry name" value="Cupin_2"/>
    <property type="match status" value="1"/>
</dbReference>
<comment type="caution">
    <text evidence="2">The sequence shown here is derived from an EMBL/GenBank/DDBJ whole genome shotgun (WGS) entry which is preliminary data.</text>
</comment>
<accession>A0ABQ4K3U5</accession>
<dbReference type="Proteomes" id="UP000680279">
    <property type="component" value="Unassembled WGS sequence"/>
</dbReference>
<dbReference type="EMBL" id="BOQT01000004">
    <property type="protein sequence ID" value="GIN20425.1"/>
    <property type="molecule type" value="Genomic_DNA"/>
</dbReference>
<dbReference type="InterPro" id="IPR014710">
    <property type="entry name" value="RmlC-like_jellyroll"/>
</dbReference>
<evidence type="ECO:0000313" key="3">
    <source>
        <dbReference type="Proteomes" id="UP000680279"/>
    </source>
</evidence>
<dbReference type="SUPFAM" id="SSF51182">
    <property type="entry name" value="RmlC-like cupins"/>
    <property type="match status" value="1"/>
</dbReference>
<reference evidence="2 3" key="1">
    <citation type="submission" date="2021-03" db="EMBL/GenBank/DDBJ databases">
        <title>Antimicrobial resistance genes in bacteria isolated from Japanese honey, and their potential for conferring macrolide and lincosamide resistance in the American foulbrood pathogen Paenibacillus larvae.</title>
        <authorList>
            <person name="Okamoto M."/>
            <person name="Kumagai M."/>
            <person name="Kanamori H."/>
            <person name="Takamatsu D."/>
        </authorList>
    </citation>
    <scope>NUCLEOTIDE SEQUENCE [LARGE SCALE GENOMIC DNA]</scope>
    <source>
        <strain evidence="2 3">J1TS3</strain>
    </source>
</reference>
<dbReference type="InterPro" id="IPR013096">
    <property type="entry name" value="Cupin_2"/>
</dbReference>